<reference evidence="1" key="1">
    <citation type="submission" date="2023-07" db="EMBL/GenBank/DDBJ databases">
        <title>Sorghum-associated microbial communities from plants grown in Nebraska, USA.</title>
        <authorList>
            <person name="Schachtman D."/>
        </authorList>
    </citation>
    <scope>NUCLEOTIDE SEQUENCE</scope>
    <source>
        <strain evidence="1">2697</strain>
    </source>
</reference>
<comment type="caution">
    <text evidence="1">The sequence shown here is derived from an EMBL/GenBank/DDBJ whole genome shotgun (WGS) entry which is preliminary data.</text>
</comment>
<gene>
    <name evidence="1" type="ORF">J2X78_001227</name>
</gene>
<dbReference type="Proteomes" id="UP001246858">
    <property type="component" value="Unassembled WGS sequence"/>
</dbReference>
<keyword evidence="2" id="KW-1185">Reference proteome</keyword>
<accession>A0ACC6KU03</accession>
<evidence type="ECO:0000313" key="1">
    <source>
        <dbReference type="EMBL" id="MDR6782675.1"/>
    </source>
</evidence>
<protein>
    <submittedName>
        <fullName evidence="1">Uncharacterized protein</fullName>
    </submittedName>
</protein>
<name>A0ACC6KU03_9SPHI</name>
<sequence>MKRIPLLLLFLLYFASSFGQHAENIRKVTSAMLKARDQKDYEAYTTYFYPTEIKYRGGKAQWIKALKNDDRESAMIRLERRKQSLGKVSKVYKAGKELHCIIEWNLKGKNSSSHWNFLAISGDQGKSWKFIMTAGKTPNEVWAMVPKFNQGLTWVDYNE</sequence>
<organism evidence="1 2">
    <name type="scientific">Pedobacter africanus</name>
    <dbReference type="NCBI Taxonomy" id="151894"/>
    <lineage>
        <taxon>Bacteria</taxon>
        <taxon>Pseudomonadati</taxon>
        <taxon>Bacteroidota</taxon>
        <taxon>Sphingobacteriia</taxon>
        <taxon>Sphingobacteriales</taxon>
        <taxon>Sphingobacteriaceae</taxon>
        <taxon>Pedobacter</taxon>
    </lineage>
</organism>
<proteinExistence type="predicted"/>
<dbReference type="EMBL" id="JAVDTF010000001">
    <property type="protein sequence ID" value="MDR6782675.1"/>
    <property type="molecule type" value="Genomic_DNA"/>
</dbReference>
<evidence type="ECO:0000313" key="2">
    <source>
        <dbReference type="Proteomes" id="UP001246858"/>
    </source>
</evidence>